<keyword evidence="6" id="KW-1185">Reference proteome</keyword>
<proteinExistence type="predicted"/>
<dbReference type="GO" id="GO:0005524">
    <property type="term" value="F:ATP binding"/>
    <property type="evidence" value="ECO:0007669"/>
    <property type="project" value="UniProtKB-KW"/>
</dbReference>
<dbReference type="InterPro" id="IPR027417">
    <property type="entry name" value="P-loop_NTPase"/>
</dbReference>
<gene>
    <name evidence="5" type="ORF">J2S36_000165</name>
</gene>
<dbReference type="PROSITE" id="PS00211">
    <property type="entry name" value="ABC_TRANSPORTER_1"/>
    <property type="match status" value="1"/>
</dbReference>
<dbReference type="InterPro" id="IPR017871">
    <property type="entry name" value="ABC_transporter-like_CS"/>
</dbReference>
<keyword evidence="2" id="KW-0547">Nucleotide-binding</keyword>
<evidence type="ECO:0000313" key="6">
    <source>
        <dbReference type="Proteomes" id="UP001266099"/>
    </source>
</evidence>
<accession>A0ABU1SZU3</accession>
<dbReference type="RefSeq" id="WP_376975695.1">
    <property type="nucleotide sequence ID" value="NZ_JBHSLS010000002.1"/>
</dbReference>
<dbReference type="InterPro" id="IPR050153">
    <property type="entry name" value="Metal_Ion_Import_ABC"/>
</dbReference>
<dbReference type="Proteomes" id="UP001266099">
    <property type="component" value="Unassembled WGS sequence"/>
</dbReference>
<keyword evidence="1" id="KW-0813">Transport</keyword>
<dbReference type="PROSITE" id="PS50893">
    <property type="entry name" value="ABC_TRANSPORTER_2"/>
    <property type="match status" value="1"/>
</dbReference>
<feature type="domain" description="ABC transporter" evidence="4">
    <location>
        <begin position="16"/>
        <end position="256"/>
    </location>
</feature>
<comment type="caution">
    <text evidence="5">The sequence shown here is derived from an EMBL/GenBank/DDBJ whole genome shotgun (WGS) entry which is preliminary data.</text>
</comment>
<dbReference type="Gene3D" id="3.40.50.300">
    <property type="entry name" value="P-loop containing nucleotide triphosphate hydrolases"/>
    <property type="match status" value="1"/>
</dbReference>
<dbReference type="SUPFAM" id="SSF52540">
    <property type="entry name" value="P-loop containing nucleoside triphosphate hydrolases"/>
    <property type="match status" value="1"/>
</dbReference>
<evidence type="ECO:0000256" key="1">
    <source>
        <dbReference type="ARBA" id="ARBA00022448"/>
    </source>
</evidence>
<evidence type="ECO:0000256" key="3">
    <source>
        <dbReference type="ARBA" id="ARBA00022840"/>
    </source>
</evidence>
<reference evidence="5 6" key="1">
    <citation type="submission" date="2023-07" db="EMBL/GenBank/DDBJ databases">
        <title>Sequencing the genomes of 1000 actinobacteria strains.</title>
        <authorList>
            <person name="Klenk H.-P."/>
        </authorList>
    </citation>
    <scope>NUCLEOTIDE SEQUENCE [LARGE SCALE GENOMIC DNA]</scope>
    <source>
        <strain evidence="5 6">DSM 15539</strain>
    </source>
</reference>
<evidence type="ECO:0000259" key="4">
    <source>
        <dbReference type="PROSITE" id="PS50893"/>
    </source>
</evidence>
<dbReference type="EMBL" id="JAVDUJ010000001">
    <property type="protein sequence ID" value="MDR6938622.1"/>
    <property type="molecule type" value="Genomic_DNA"/>
</dbReference>
<sequence length="273" mass="29666">MPLETKRKICSKMGVLAVTNVLVRRSGKEILQNVNWSVNEGERWVIFGPNGAGKTTLVQLISGYLHPTSGSVEVLGEKIGKVNIAELRPLIGLASAALDQKIPGNALVFDVVRTAAYGQTATWREEYEETDDARAMQLLQSLGVDQLAKRKYASLSSGEMKRVAIARALMPNPEILILDEPAAGLDLGGREQLLTALTTLAKDPSAPAMVLVTHHVEEIPAGFTHGLLLQAGEVFANGTLDEVFTAENISNLFQLPMEINFVRERFYANAKTS</sequence>
<organism evidence="5 6">
    <name type="scientific">Arcanobacterium hippocoleae</name>
    <dbReference type="NCBI Taxonomy" id="149017"/>
    <lineage>
        <taxon>Bacteria</taxon>
        <taxon>Bacillati</taxon>
        <taxon>Actinomycetota</taxon>
        <taxon>Actinomycetes</taxon>
        <taxon>Actinomycetales</taxon>
        <taxon>Actinomycetaceae</taxon>
        <taxon>Arcanobacterium</taxon>
    </lineage>
</organism>
<dbReference type="SMART" id="SM00382">
    <property type="entry name" value="AAA"/>
    <property type="match status" value="1"/>
</dbReference>
<dbReference type="PANTHER" id="PTHR42734">
    <property type="entry name" value="METAL TRANSPORT SYSTEM ATP-BINDING PROTEIN TM_0124-RELATED"/>
    <property type="match status" value="1"/>
</dbReference>
<protein>
    <submittedName>
        <fullName evidence="5">Iron complex transport system ATP-binding protein</fullName>
    </submittedName>
</protein>
<dbReference type="Pfam" id="PF00005">
    <property type="entry name" value="ABC_tran"/>
    <property type="match status" value="1"/>
</dbReference>
<dbReference type="InterPro" id="IPR003593">
    <property type="entry name" value="AAA+_ATPase"/>
</dbReference>
<evidence type="ECO:0000256" key="2">
    <source>
        <dbReference type="ARBA" id="ARBA00022741"/>
    </source>
</evidence>
<name>A0ABU1SZU3_9ACTO</name>
<keyword evidence="3 5" id="KW-0067">ATP-binding</keyword>
<dbReference type="InterPro" id="IPR003439">
    <property type="entry name" value="ABC_transporter-like_ATP-bd"/>
</dbReference>
<evidence type="ECO:0000313" key="5">
    <source>
        <dbReference type="EMBL" id="MDR6938622.1"/>
    </source>
</evidence>